<dbReference type="Pfam" id="PF01593">
    <property type="entry name" value="Amino_oxidase"/>
    <property type="match status" value="1"/>
</dbReference>
<dbReference type="Gene3D" id="1.10.3110.10">
    <property type="entry name" value="protoporphyrinogen ix oxidase, domain 3"/>
    <property type="match status" value="1"/>
</dbReference>
<evidence type="ECO:0000313" key="4">
    <source>
        <dbReference type="Proteomes" id="UP000481339"/>
    </source>
</evidence>
<keyword evidence="4" id="KW-1185">Reference proteome</keyword>
<dbReference type="InterPro" id="IPR002937">
    <property type="entry name" value="Amino_oxidase"/>
</dbReference>
<dbReference type="InterPro" id="IPR036188">
    <property type="entry name" value="FAD/NAD-bd_sf"/>
</dbReference>
<evidence type="ECO:0000313" key="3">
    <source>
        <dbReference type="EMBL" id="KAB1631898.1"/>
    </source>
</evidence>
<feature type="domain" description="Amine oxidase" evidence="2">
    <location>
        <begin position="11"/>
        <end position="470"/>
    </location>
</feature>
<dbReference type="EMBL" id="WBKA01000004">
    <property type="protein sequence ID" value="KAB1631898.1"/>
    <property type="molecule type" value="Genomic_DNA"/>
</dbReference>
<organism evidence="3 4">
    <name type="scientific">Pseudoclavibacter caeni</name>
    <dbReference type="NCBI Taxonomy" id="908846"/>
    <lineage>
        <taxon>Bacteria</taxon>
        <taxon>Bacillati</taxon>
        <taxon>Actinomycetota</taxon>
        <taxon>Actinomycetes</taxon>
        <taxon>Micrococcales</taxon>
        <taxon>Microbacteriaceae</taxon>
        <taxon>Pseudoclavibacter</taxon>
    </lineage>
</organism>
<dbReference type="SUPFAM" id="SSF51905">
    <property type="entry name" value="FAD/NAD(P)-binding domain"/>
    <property type="match status" value="1"/>
</dbReference>
<evidence type="ECO:0000256" key="1">
    <source>
        <dbReference type="SAM" id="MobiDB-lite"/>
    </source>
</evidence>
<gene>
    <name evidence="3" type="ORF">F8O02_06105</name>
</gene>
<dbReference type="PRINTS" id="PR00411">
    <property type="entry name" value="PNDRDTASEI"/>
</dbReference>
<feature type="compositionally biased region" description="Low complexity" evidence="1">
    <location>
        <begin position="484"/>
        <end position="494"/>
    </location>
</feature>
<dbReference type="Gene3D" id="3.90.660.20">
    <property type="entry name" value="Protoporphyrinogen oxidase, mitochondrial, domain 2"/>
    <property type="match status" value="1"/>
</dbReference>
<dbReference type="PANTHER" id="PTHR42923:SF3">
    <property type="entry name" value="PROTOPORPHYRINOGEN OXIDASE"/>
    <property type="match status" value="1"/>
</dbReference>
<name>A0A7C8FPW9_9MICO</name>
<dbReference type="PANTHER" id="PTHR42923">
    <property type="entry name" value="PROTOPORPHYRINOGEN OXIDASE"/>
    <property type="match status" value="1"/>
</dbReference>
<dbReference type="InterPro" id="IPR050464">
    <property type="entry name" value="Zeta_carotene_desat/Oxidored"/>
</dbReference>
<dbReference type="OrthoDB" id="3450553at2"/>
<protein>
    <submittedName>
        <fullName evidence="3">NAD(P)-binding protein</fullName>
    </submittedName>
</protein>
<dbReference type="AlphaFoldDB" id="A0A7C8FPW9"/>
<dbReference type="Proteomes" id="UP000481339">
    <property type="component" value="Unassembled WGS sequence"/>
</dbReference>
<accession>A0A7C8FPW9</accession>
<reference evidence="3 4" key="1">
    <citation type="submission" date="2019-09" db="EMBL/GenBank/DDBJ databases">
        <title>Phylogeny of genus Pseudoclavibacter and closely related genus.</title>
        <authorList>
            <person name="Li Y."/>
        </authorList>
    </citation>
    <scope>NUCLEOTIDE SEQUENCE [LARGE SCALE GENOMIC DNA]</scope>
    <source>
        <strain evidence="3 4">JCM 16921</strain>
    </source>
</reference>
<dbReference type="GO" id="GO:0016491">
    <property type="term" value="F:oxidoreductase activity"/>
    <property type="evidence" value="ECO:0007669"/>
    <property type="project" value="InterPro"/>
</dbReference>
<proteinExistence type="predicted"/>
<evidence type="ECO:0000259" key="2">
    <source>
        <dbReference type="Pfam" id="PF01593"/>
    </source>
</evidence>
<comment type="caution">
    <text evidence="3">The sequence shown here is derived from an EMBL/GenBank/DDBJ whole genome shotgun (WGS) entry which is preliminary data.</text>
</comment>
<feature type="region of interest" description="Disordered" evidence="1">
    <location>
        <begin position="484"/>
        <end position="519"/>
    </location>
</feature>
<dbReference type="Gene3D" id="3.50.50.60">
    <property type="entry name" value="FAD/NAD(P)-binding domain"/>
    <property type="match status" value="1"/>
</dbReference>
<dbReference type="SUPFAM" id="SSF54373">
    <property type="entry name" value="FAD-linked reductases, C-terminal domain"/>
    <property type="match status" value="1"/>
</dbReference>
<dbReference type="RefSeq" id="WP_158036367.1">
    <property type="nucleotide sequence ID" value="NZ_BAAAZV010000020.1"/>
</dbReference>
<sequence>MADVIVIGGGIAGLAAAWTAGRAGRSALVLETAGHAGGPVTGHRLAGLELDAGTESFATRGGRVAPLLAELGLGDAIVAPNPAGAWAGFAEPDASGAPRLAVCPLPRTGMLGIPGDLDAPELLTAIGPDGVARARRDLALPATVTGAAAGEPVLLGPLVRARMGEAVVRRLVAPVAGGIYSGDPDRMPVAAVAPGLLAELDRTGSLSAAVARLQAQRAPGSAVRGLAGGMHTLTDRLVAVIAEQGGTVRTHARVVALARDASGWSVEVAGPAGRERLHAPQVVLATTARPALRLLADAGARDLRDVTWPEPAHIALVTLVVDDARLDAQPRGTGMLVTPDVPGVAAKAMTHATAKWAWAAEAARDPARGGRSGRHVLRLSYGRAGQPADPDDEALVARGLADASALTGLDLDPARVAGAVVHRWDNVQPSLDADRLREAVHAFAAACGDLAVVGSWLSGTGLASVLPDAVDRAERLVAAPAGRRVAPGADGGAPDADRATPGVGRGVPGADRGEGEEHR</sequence>